<evidence type="ECO:0000256" key="3">
    <source>
        <dbReference type="ARBA" id="ARBA00012438"/>
    </source>
</evidence>
<dbReference type="InterPro" id="IPR004358">
    <property type="entry name" value="Sig_transdc_His_kin-like_C"/>
</dbReference>
<dbReference type="SMART" id="SM00388">
    <property type="entry name" value="HisKA"/>
    <property type="match status" value="1"/>
</dbReference>
<evidence type="ECO:0000256" key="1">
    <source>
        <dbReference type="ARBA" id="ARBA00000085"/>
    </source>
</evidence>
<dbReference type="InterPro" id="IPR036097">
    <property type="entry name" value="HisK_dim/P_sf"/>
</dbReference>
<dbReference type="Gene3D" id="3.30.450.40">
    <property type="match status" value="2"/>
</dbReference>
<dbReference type="SMART" id="SM00065">
    <property type="entry name" value="GAF"/>
    <property type="match status" value="1"/>
</dbReference>
<dbReference type="InterPro" id="IPR003661">
    <property type="entry name" value="HisK_dim/P_dom"/>
</dbReference>
<dbReference type="InterPro" id="IPR029016">
    <property type="entry name" value="GAF-like_dom_sf"/>
</dbReference>
<evidence type="ECO:0000256" key="7">
    <source>
        <dbReference type="ARBA" id="ARBA00023012"/>
    </source>
</evidence>
<keyword evidence="9" id="KW-0067">ATP-binding</keyword>
<dbReference type="EMBL" id="JBICRM010000041">
    <property type="protein sequence ID" value="MFG1709963.1"/>
    <property type="molecule type" value="Genomic_DNA"/>
</dbReference>
<evidence type="ECO:0000259" key="8">
    <source>
        <dbReference type="PROSITE" id="PS50109"/>
    </source>
</evidence>
<comment type="caution">
    <text evidence="9">The sequence shown here is derived from an EMBL/GenBank/DDBJ whole genome shotgun (WGS) entry which is preliminary data.</text>
</comment>
<accession>A0ABW7ASF5</accession>
<name>A0ABW7ASF5_9ACTN</name>
<dbReference type="InterPro" id="IPR050736">
    <property type="entry name" value="Sensor_HK_Regulatory"/>
</dbReference>
<keyword evidence="7" id="KW-0902">Two-component regulatory system</keyword>
<dbReference type="SUPFAM" id="SSF47384">
    <property type="entry name" value="Homodimeric domain of signal transducing histidine kinase"/>
    <property type="match status" value="1"/>
</dbReference>
<dbReference type="EC" id="2.7.13.3" evidence="3"/>
<sequence length="812" mass="87774">MAAFPSIAPFDREDIAALERARERFFAGEPVESGVRKWVLTSWQRSRDLGVAPDHVAMVYDPDVDMDGRLNKVATPVLDQVESELSGIKVGMVLCDEHARVLQRRVGEPALDRWLDSIESLPGFAFPEQVVGTNGIGTALAERRPILIWGQEHFADGLGELVCAASPIRDPISGRIQGVLNLACLVRYADPSMVDVAVDAAGRIERRLLEQTSEREQALLRAFLDARRRAVGAGAMAGEPIGEAGLLSSHDRLRLLEKATELISADRTGIAMLLLSGGRAATLLSRPVENPGGTHGIAVEAVLTDGTSWHVASGSRTSLGAEPGAGARPRNGAGVPGAFPVRTAPVASAPIAPSVPDPGHGEVPVTERLLLAVSEPSIGRLALRARERLSLIWEAGARVGTTLEVTRTAEELAEVAVPRFADFVAVDVPDSVLRGSEPAGLDAGLRRIALATTSQGYDLYGVGALLHPLPYTPMARSLASEQSVLEPHLDTTFGWMAQDPERARRIYEQGIHSLIVVPMRARGVTLGVVSFYRSERMSTFEEDDLALAEELVSRAAVCVDNARRYTHEHRISVELEHATESLKESLERQRRFTTDASHELRTPLAGLRAQLEEAQLHPGDTDLADLLRHTLGNVERLQAIITDLLLLARVEAAPPAATKRIDLAELVEVETSRCVRDRYPIRLDLEPGVTVDAVPTRICRVLSNLLDNARRHAAHEVVVRVRRSGDGAELSVTDDGPGVPEAERENIFQRFARLDTARSRGHGGVGLGLAIARDIAHAHHGTLHVEDASPHGARFVLRLPLAKSMATSSPPP</sequence>
<dbReference type="PRINTS" id="PR00344">
    <property type="entry name" value="BCTRLSENSOR"/>
</dbReference>
<dbReference type="InterPro" id="IPR005467">
    <property type="entry name" value="His_kinase_dom"/>
</dbReference>
<dbReference type="SMART" id="SM00387">
    <property type="entry name" value="HATPase_c"/>
    <property type="match status" value="1"/>
</dbReference>
<evidence type="ECO:0000313" key="9">
    <source>
        <dbReference type="EMBL" id="MFG1709963.1"/>
    </source>
</evidence>
<evidence type="ECO:0000256" key="6">
    <source>
        <dbReference type="ARBA" id="ARBA00022777"/>
    </source>
</evidence>
<dbReference type="Gene3D" id="1.10.287.130">
    <property type="match status" value="1"/>
</dbReference>
<dbReference type="Proteomes" id="UP001603978">
    <property type="component" value="Unassembled WGS sequence"/>
</dbReference>
<keyword evidence="4" id="KW-0597">Phosphoprotein</keyword>
<protein>
    <recommendedName>
        <fullName evidence="3">histidine kinase</fullName>
        <ecNumber evidence="3">2.7.13.3</ecNumber>
    </recommendedName>
</protein>
<gene>
    <name evidence="9" type="ORF">ACFLIM_43040</name>
</gene>
<comment type="catalytic activity">
    <reaction evidence="1">
        <text>ATP + protein L-histidine = ADP + protein N-phospho-L-histidine.</text>
        <dbReference type="EC" id="2.7.13.3"/>
    </reaction>
</comment>
<dbReference type="Pfam" id="PF02518">
    <property type="entry name" value="HATPase_c"/>
    <property type="match status" value="1"/>
</dbReference>
<dbReference type="SUPFAM" id="SSF55781">
    <property type="entry name" value="GAF domain-like"/>
    <property type="match status" value="1"/>
</dbReference>
<proteinExistence type="predicted"/>
<keyword evidence="5" id="KW-0808">Transferase</keyword>
<feature type="domain" description="Histidine kinase" evidence="8">
    <location>
        <begin position="595"/>
        <end position="803"/>
    </location>
</feature>
<evidence type="ECO:0000256" key="4">
    <source>
        <dbReference type="ARBA" id="ARBA00022553"/>
    </source>
</evidence>
<dbReference type="Pfam" id="PF00512">
    <property type="entry name" value="HisKA"/>
    <property type="match status" value="1"/>
</dbReference>
<dbReference type="PANTHER" id="PTHR43711">
    <property type="entry name" value="TWO-COMPONENT HISTIDINE KINASE"/>
    <property type="match status" value="1"/>
</dbReference>
<dbReference type="PROSITE" id="PS50109">
    <property type="entry name" value="HIS_KIN"/>
    <property type="match status" value="1"/>
</dbReference>
<dbReference type="InterPro" id="IPR003594">
    <property type="entry name" value="HATPase_dom"/>
</dbReference>
<reference evidence="9 10" key="1">
    <citation type="submission" date="2024-10" db="EMBL/GenBank/DDBJ databases">
        <authorList>
            <person name="Topkara A.R."/>
            <person name="Saygin H."/>
        </authorList>
    </citation>
    <scope>NUCLEOTIDE SEQUENCE [LARGE SCALE GENOMIC DNA]</scope>
    <source>
        <strain evidence="9 10">M3C6</strain>
    </source>
</reference>
<keyword evidence="9" id="KW-0547">Nucleotide-binding</keyword>
<dbReference type="CDD" id="cd00082">
    <property type="entry name" value="HisKA"/>
    <property type="match status" value="1"/>
</dbReference>
<organism evidence="9 10">
    <name type="scientific">Nonomuraea marmarensis</name>
    <dbReference type="NCBI Taxonomy" id="3351344"/>
    <lineage>
        <taxon>Bacteria</taxon>
        <taxon>Bacillati</taxon>
        <taxon>Actinomycetota</taxon>
        <taxon>Actinomycetes</taxon>
        <taxon>Streptosporangiales</taxon>
        <taxon>Streptosporangiaceae</taxon>
        <taxon>Nonomuraea</taxon>
    </lineage>
</organism>
<evidence type="ECO:0000313" key="10">
    <source>
        <dbReference type="Proteomes" id="UP001603978"/>
    </source>
</evidence>
<dbReference type="Pfam" id="PF01590">
    <property type="entry name" value="GAF"/>
    <property type="match status" value="2"/>
</dbReference>
<dbReference type="RefSeq" id="WP_393175267.1">
    <property type="nucleotide sequence ID" value="NZ_JBICRM010000041.1"/>
</dbReference>
<keyword evidence="10" id="KW-1185">Reference proteome</keyword>
<evidence type="ECO:0000256" key="2">
    <source>
        <dbReference type="ARBA" id="ARBA00004236"/>
    </source>
</evidence>
<dbReference type="InterPro" id="IPR036890">
    <property type="entry name" value="HATPase_C_sf"/>
</dbReference>
<evidence type="ECO:0000256" key="5">
    <source>
        <dbReference type="ARBA" id="ARBA00022679"/>
    </source>
</evidence>
<dbReference type="Gene3D" id="3.30.565.10">
    <property type="entry name" value="Histidine kinase-like ATPase, C-terminal domain"/>
    <property type="match status" value="1"/>
</dbReference>
<dbReference type="PANTHER" id="PTHR43711:SF32">
    <property type="entry name" value="SENSOR-TYPE HISTIDINE KINASE PRRB"/>
    <property type="match status" value="1"/>
</dbReference>
<comment type="subcellular location">
    <subcellularLocation>
        <location evidence="2">Cell membrane</location>
    </subcellularLocation>
</comment>
<dbReference type="InterPro" id="IPR003018">
    <property type="entry name" value="GAF"/>
</dbReference>
<dbReference type="GO" id="GO:0005524">
    <property type="term" value="F:ATP binding"/>
    <property type="evidence" value="ECO:0007669"/>
    <property type="project" value="UniProtKB-KW"/>
</dbReference>
<dbReference type="SUPFAM" id="SSF55874">
    <property type="entry name" value="ATPase domain of HSP90 chaperone/DNA topoisomerase II/histidine kinase"/>
    <property type="match status" value="1"/>
</dbReference>
<keyword evidence="6" id="KW-0418">Kinase</keyword>